<dbReference type="PANTHER" id="PTHR45947">
    <property type="entry name" value="SULFOQUINOVOSYL TRANSFERASE SQD2"/>
    <property type="match status" value="1"/>
</dbReference>
<dbReference type="AlphaFoldDB" id="A0A7X4KQU3"/>
<reference evidence="3 4" key="1">
    <citation type="submission" date="2019-12" db="EMBL/GenBank/DDBJ databases">
        <title>Novel species isolated from a subtropical stream in China.</title>
        <authorList>
            <person name="Lu H."/>
        </authorList>
    </citation>
    <scope>NUCLEOTIDE SEQUENCE [LARGE SCALE GENOMIC DNA]</scope>
    <source>
        <strain evidence="3 4">FT127W</strain>
    </source>
</reference>
<accession>A0A7X4KQU3</accession>
<dbReference type="EMBL" id="WWCU01000043">
    <property type="protein sequence ID" value="MYN10691.1"/>
    <property type="molecule type" value="Genomic_DNA"/>
</dbReference>
<keyword evidence="3" id="KW-0808">Transferase</keyword>
<organism evidence="3 4">
    <name type="scientific">Pseudoduganella aquatica</name>
    <dbReference type="NCBI Taxonomy" id="2660641"/>
    <lineage>
        <taxon>Bacteria</taxon>
        <taxon>Pseudomonadati</taxon>
        <taxon>Pseudomonadota</taxon>
        <taxon>Betaproteobacteria</taxon>
        <taxon>Burkholderiales</taxon>
        <taxon>Oxalobacteraceae</taxon>
        <taxon>Telluria group</taxon>
        <taxon>Pseudoduganella</taxon>
    </lineage>
</organism>
<dbReference type="Gene3D" id="3.40.50.2000">
    <property type="entry name" value="Glycogen Phosphorylase B"/>
    <property type="match status" value="2"/>
</dbReference>
<evidence type="ECO:0000313" key="4">
    <source>
        <dbReference type="Proteomes" id="UP000450676"/>
    </source>
</evidence>
<dbReference type="GO" id="GO:0016757">
    <property type="term" value="F:glycosyltransferase activity"/>
    <property type="evidence" value="ECO:0007669"/>
    <property type="project" value="InterPro"/>
</dbReference>
<protein>
    <submittedName>
        <fullName evidence="3">Glycosyltransferase</fullName>
    </submittedName>
</protein>
<sequence length="403" mass="44253">MKLLTFSTLFPNEQQPGHGIFVETRLRYLLASGQATSRVVAPVPWFPSSNPRFGQYATYAKVPRHEERHGIQVSHPRYVSLPKVGMRVAPLLLARAAKAEIGRILDEGYDFDLIDAHYFYPDGVAAVMLGKYFNKPVVITARGTDINLIPQYSLPKRMILWAARNAQGMITVCQALKDEMVQLGVAADRVTPLRNGVDLQRFAPLPERDAVRSELGLDRYTLLSVGYLIERKGHELIIAALPALPDAELLIAGSGPDRAKLEALAAQLGVSDRVRFLGPVAQPELKRYYNAADAMVLASSREGWANVLLEAMACGTPVVASNVWGTPEVVAAPAAGVLMRERTPLGVADAVKALRAAPPERADTRRYAELFSWDATTEGQLRLFRDILQGRSSPVWQPSGVRP</sequence>
<dbReference type="RefSeq" id="WP_161074975.1">
    <property type="nucleotide sequence ID" value="NZ_CP086370.1"/>
</dbReference>
<name>A0A7X4KQU3_9BURK</name>
<keyword evidence="4" id="KW-1185">Reference proteome</keyword>
<feature type="domain" description="Glycosyltransferase subfamily 4-like N-terminal" evidence="2">
    <location>
        <begin position="66"/>
        <end position="201"/>
    </location>
</feature>
<feature type="domain" description="Glycosyl transferase family 1" evidence="1">
    <location>
        <begin position="215"/>
        <end position="369"/>
    </location>
</feature>
<gene>
    <name evidence="3" type="ORF">GTP77_25555</name>
</gene>
<dbReference type="Proteomes" id="UP000450676">
    <property type="component" value="Unassembled WGS sequence"/>
</dbReference>
<dbReference type="Pfam" id="PF13439">
    <property type="entry name" value="Glyco_transf_4"/>
    <property type="match status" value="1"/>
</dbReference>
<dbReference type="InterPro" id="IPR028098">
    <property type="entry name" value="Glyco_trans_4-like_N"/>
</dbReference>
<evidence type="ECO:0000259" key="1">
    <source>
        <dbReference type="Pfam" id="PF00534"/>
    </source>
</evidence>
<evidence type="ECO:0000259" key="2">
    <source>
        <dbReference type="Pfam" id="PF13439"/>
    </source>
</evidence>
<evidence type="ECO:0000313" key="3">
    <source>
        <dbReference type="EMBL" id="MYN10691.1"/>
    </source>
</evidence>
<dbReference type="SUPFAM" id="SSF53756">
    <property type="entry name" value="UDP-Glycosyltransferase/glycogen phosphorylase"/>
    <property type="match status" value="1"/>
</dbReference>
<dbReference type="InterPro" id="IPR001296">
    <property type="entry name" value="Glyco_trans_1"/>
</dbReference>
<dbReference type="InterPro" id="IPR050194">
    <property type="entry name" value="Glycosyltransferase_grp1"/>
</dbReference>
<dbReference type="PANTHER" id="PTHR45947:SF3">
    <property type="entry name" value="SULFOQUINOVOSYL TRANSFERASE SQD2"/>
    <property type="match status" value="1"/>
</dbReference>
<proteinExistence type="predicted"/>
<dbReference type="CDD" id="cd03798">
    <property type="entry name" value="GT4_WlbH-like"/>
    <property type="match status" value="1"/>
</dbReference>
<comment type="caution">
    <text evidence="3">The sequence shown here is derived from an EMBL/GenBank/DDBJ whole genome shotgun (WGS) entry which is preliminary data.</text>
</comment>
<dbReference type="Pfam" id="PF00534">
    <property type="entry name" value="Glycos_transf_1"/>
    <property type="match status" value="1"/>
</dbReference>